<accession>A0A974RVP8</accession>
<keyword evidence="8 11" id="KW-1133">Transmembrane helix</keyword>
<feature type="transmembrane region" description="Helical" evidence="11">
    <location>
        <begin position="153"/>
        <end position="175"/>
    </location>
</feature>
<feature type="transmembrane region" description="Helical" evidence="11">
    <location>
        <begin position="368"/>
        <end position="387"/>
    </location>
</feature>
<dbReference type="Proteomes" id="UP000595278">
    <property type="component" value="Chromosome"/>
</dbReference>
<name>A0A974RVP8_9GAMM</name>
<gene>
    <name evidence="12" type="ORF">JHT90_07950</name>
</gene>
<dbReference type="PANTHER" id="PTHR11101:SF65">
    <property type="entry name" value="LOW-AFFINITY INORGANIC PHOSPHATE TRANSPORTER PITA-RELATED"/>
    <property type="match status" value="1"/>
</dbReference>
<evidence type="ECO:0000256" key="11">
    <source>
        <dbReference type="RuleBase" id="RU363058"/>
    </source>
</evidence>
<evidence type="ECO:0000256" key="2">
    <source>
        <dbReference type="ARBA" id="ARBA00005342"/>
    </source>
</evidence>
<comment type="subcellular location">
    <subcellularLocation>
        <location evidence="1">Cell membrane</location>
        <topology evidence="1">Multi-pass membrane protein</topology>
    </subcellularLocation>
    <subcellularLocation>
        <location evidence="11">Membrane</location>
        <topology evidence="11">Multi-pass membrane protein</topology>
    </subcellularLocation>
</comment>
<feature type="transmembrane region" description="Helical" evidence="11">
    <location>
        <begin position="407"/>
        <end position="427"/>
    </location>
</feature>
<evidence type="ECO:0000256" key="4">
    <source>
        <dbReference type="ARBA" id="ARBA00022475"/>
    </source>
</evidence>
<keyword evidence="5 11" id="KW-0592">Phosphate transport</keyword>
<evidence type="ECO:0000256" key="5">
    <source>
        <dbReference type="ARBA" id="ARBA00022592"/>
    </source>
</evidence>
<keyword evidence="7" id="KW-0769">Symport</keyword>
<feature type="transmembrane region" description="Helical" evidence="11">
    <location>
        <begin position="53"/>
        <end position="77"/>
    </location>
</feature>
<evidence type="ECO:0000256" key="6">
    <source>
        <dbReference type="ARBA" id="ARBA00022692"/>
    </source>
</evidence>
<feature type="transmembrane region" description="Helical" evidence="11">
    <location>
        <begin position="121"/>
        <end position="141"/>
    </location>
</feature>
<keyword evidence="4" id="KW-1003">Cell membrane</keyword>
<dbReference type="InterPro" id="IPR001204">
    <property type="entry name" value="Phos_transporter"/>
</dbReference>
<feature type="transmembrane region" description="Helical" evidence="11">
    <location>
        <begin position="12"/>
        <end position="32"/>
    </location>
</feature>
<evidence type="ECO:0000313" key="13">
    <source>
        <dbReference type="Proteomes" id="UP000595278"/>
    </source>
</evidence>
<dbReference type="PANTHER" id="PTHR11101">
    <property type="entry name" value="PHOSPHATE TRANSPORTER"/>
    <property type="match status" value="1"/>
</dbReference>
<organism evidence="12 13">
    <name type="scientific">Entomomonas asaccharolytica</name>
    <dbReference type="NCBI Taxonomy" id="2785331"/>
    <lineage>
        <taxon>Bacteria</taxon>
        <taxon>Pseudomonadati</taxon>
        <taxon>Pseudomonadota</taxon>
        <taxon>Gammaproteobacteria</taxon>
        <taxon>Pseudomonadales</taxon>
        <taxon>Pseudomonadaceae</taxon>
        <taxon>Entomomonas</taxon>
    </lineage>
</organism>
<protein>
    <recommendedName>
        <fullName evidence="11">Phosphate transporter</fullName>
    </recommendedName>
</protein>
<feature type="transmembrane region" description="Helical" evidence="11">
    <location>
        <begin position="227"/>
        <end position="245"/>
    </location>
</feature>
<dbReference type="KEGG" id="eaz:JHT90_07950"/>
<dbReference type="GO" id="GO:0005886">
    <property type="term" value="C:plasma membrane"/>
    <property type="evidence" value="ECO:0007669"/>
    <property type="project" value="UniProtKB-SubCell"/>
</dbReference>
<evidence type="ECO:0000256" key="8">
    <source>
        <dbReference type="ARBA" id="ARBA00022989"/>
    </source>
</evidence>
<evidence type="ECO:0000256" key="10">
    <source>
        <dbReference type="ARBA" id="ARBA00047348"/>
    </source>
</evidence>
<evidence type="ECO:0000256" key="3">
    <source>
        <dbReference type="ARBA" id="ARBA00022448"/>
    </source>
</evidence>
<keyword evidence="6 11" id="KW-0812">Transmembrane</keyword>
<keyword evidence="3 11" id="KW-0813">Transport</keyword>
<dbReference type="Pfam" id="PF01384">
    <property type="entry name" value="PHO4"/>
    <property type="match status" value="1"/>
</dbReference>
<keyword evidence="13" id="KW-1185">Reference proteome</keyword>
<sequence>MLEIFQNTSAWLLIGLFLALLFVLFFEFINGFHDTANAVATVIYTNSMPAKTAVVMSGIFNFLGVLLGGVGVAYAIVHLLPVELLVDSHYGLIMVFSIVASAIAWNLGTWYFGIPASSSHALIGSILGVALANALIKEIPLGQGVNWQKAIDIAISLVVSPLAGFAIAGIFLLILKFRFPKSKMHQTPEKRKEVKAKKKPPFWNRVVLILSAMGVSFVHGSNDGQKGIGLVMLVLISFVPQYFVLDLKSSTYQIERTRDAAIHLNNLFIRNQEKLSPILSLTIQTTPLTDEFKCIPSVTGTIFHDLNKTLVGVRDYKELTDEQRILTRHYILCIDDIAKNVTKASILNAEDEGNVTRLRNDLRATTEYAPLWVIFAVALALGTGTMIGWRRVVFTVGEKIGKQGMTYAQGMCAQITAIIAIGAANLFSLPVSTTHILSSGVAGTMVANKSGLQKATVVNIALAWVLTLPAVIVMGAVFFWISALFI</sequence>
<feature type="transmembrane region" description="Helical" evidence="11">
    <location>
        <begin position="89"/>
        <end position="114"/>
    </location>
</feature>
<evidence type="ECO:0000256" key="7">
    <source>
        <dbReference type="ARBA" id="ARBA00022847"/>
    </source>
</evidence>
<feature type="transmembrane region" description="Helical" evidence="11">
    <location>
        <begin position="457"/>
        <end position="481"/>
    </location>
</feature>
<keyword evidence="9 11" id="KW-0472">Membrane</keyword>
<feature type="transmembrane region" description="Helical" evidence="11">
    <location>
        <begin position="202"/>
        <end position="221"/>
    </location>
</feature>
<dbReference type="RefSeq" id="WP_201090261.1">
    <property type="nucleotide sequence ID" value="NZ_CP067393.1"/>
</dbReference>
<evidence type="ECO:0000256" key="1">
    <source>
        <dbReference type="ARBA" id="ARBA00004651"/>
    </source>
</evidence>
<comment type="similarity">
    <text evidence="2">Belongs to the inorganic phosphate transporter (PiT) (TC 2.A.20) family. Pit subfamily.</text>
</comment>
<comment type="catalytic activity">
    <reaction evidence="10">
        <text>phosphate(in) + H(+)(in) = phosphate(out) + H(+)(out)</text>
        <dbReference type="Rhea" id="RHEA:29939"/>
        <dbReference type="ChEBI" id="CHEBI:15378"/>
        <dbReference type="ChEBI" id="CHEBI:43474"/>
    </reaction>
</comment>
<reference evidence="12 13" key="1">
    <citation type="submission" date="2021-01" db="EMBL/GenBank/DDBJ databases">
        <title>Entomomonas sp. F2A isolated from a house cricket (Acheta domesticus).</title>
        <authorList>
            <person name="Spergser J."/>
            <person name="Busse H.-J."/>
        </authorList>
    </citation>
    <scope>NUCLEOTIDE SEQUENCE [LARGE SCALE GENOMIC DNA]</scope>
    <source>
        <strain evidence="12 13">F2A</strain>
    </source>
</reference>
<dbReference type="AlphaFoldDB" id="A0A974RVP8"/>
<dbReference type="GO" id="GO:0005315">
    <property type="term" value="F:phosphate transmembrane transporter activity"/>
    <property type="evidence" value="ECO:0007669"/>
    <property type="project" value="InterPro"/>
</dbReference>
<evidence type="ECO:0000313" key="12">
    <source>
        <dbReference type="EMBL" id="QQP84363.1"/>
    </source>
</evidence>
<dbReference type="GO" id="GO:0015293">
    <property type="term" value="F:symporter activity"/>
    <property type="evidence" value="ECO:0007669"/>
    <property type="project" value="UniProtKB-KW"/>
</dbReference>
<dbReference type="EMBL" id="CP067393">
    <property type="protein sequence ID" value="QQP84363.1"/>
    <property type="molecule type" value="Genomic_DNA"/>
</dbReference>
<dbReference type="GO" id="GO:0035435">
    <property type="term" value="P:phosphate ion transmembrane transport"/>
    <property type="evidence" value="ECO:0007669"/>
    <property type="project" value="TreeGrafter"/>
</dbReference>
<evidence type="ECO:0000256" key="9">
    <source>
        <dbReference type="ARBA" id="ARBA00023136"/>
    </source>
</evidence>
<proteinExistence type="inferred from homology"/>